<dbReference type="EMBL" id="CP042197">
    <property type="protein sequence ID" value="QDS75736.1"/>
    <property type="molecule type" value="Genomic_DNA"/>
</dbReference>
<sequence>MCTELRSGNEHIAYFKTIPWCRTLIENPFYHTSSTNSRHPKGTTEDSFFAETLQTDRTIRRCLTLHVTPDDDSSYSTMPIRTVLTFFEVGDGVNGFPHICHGGFVATLLDEVMGILLSVNQEYLHREKGEPLEITSMTASINVKYLAPVTTPGILLGRAWVERLEKRKIFIRSGIEDGEGKELTVAEALFVKARKDPRASL</sequence>
<evidence type="ECO:0000313" key="2">
    <source>
        <dbReference type="EMBL" id="QDS75736.1"/>
    </source>
</evidence>
<dbReference type="PANTHER" id="PTHR47260:SF3">
    <property type="entry name" value="THIOESTERASE FAMILY PROTEIN (AFU_ORTHOLOGUE AFUA_7G03960)"/>
    <property type="match status" value="1"/>
</dbReference>
<dbReference type="InterPro" id="IPR052061">
    <property type="entry name" value="PTE-AB_protein"/>
</dbReference>
<dbReference type="Proteomes" id="UP000316270">
    <property type="component" value="Chromosome 13"/>
</dbReference>
<reference evidence="2 3" key="1">
    <citation type="submission" date="2019-07" db="EMBL/GenBank/DDBJ databases">
        <title>Finished genome of Venturia effusa.</title>
        <authorList>
            <person name="Young C.A."/>
            <person name="Cox M.P."/>
            <person name="Ganley A.R.D."/>
            <person name="David W.J."/>
        </authorList>
    </citation>
    <scope>NUCLEOTIDE SEQUENCE [LARGE SCALE GENOMIC DNA]</scope>
    <source>
        <strain evidence="3">albino</strain>
    </source>
</reference>
<dbReference type="InterPro" id="IPR006683">
    <property type="entry name" value="Thioestr_dom"/>
</dbReference>
<proteinExistence type="predicted"/>
<keyword evidence="3" id="KW-1185">Reference proteome</keyword>
<evidence type="ECO:0000313" key="3">
    <source>
        <dbReference type="Proteomes" id="UP000316270"/>
    </source>
</evidence>
<accession>A0A517LJJ8</accession>
<dbReference type="Pfam" id="PF03061">
    <property type="entry name" value="4HBT"/>
    <property type="match status" value="1"/>
</dbReference>
<dbReference type="InterPro" id="IPR029069">
    <property type="entry name" value="HotDog_dom_sf"/>
</dbReference>
<dbReference type="Gene3D" id="3.10.129.10">
    <property type="entry name" value="Hotdog Thioesterase"/>
    <property type="match status" value="1"/>
</dbReference>
<dbReference type="OrthoDB" id="506431at2759"/>
<dbReference type="STRING" id="50376.A0A517LJJ8"/>
<dbReference type="SUPFAM" id="SSF54637">
    <property type="entry name" value="Thioesterase/thiol ester dehydrase-isomerase"/>
    <property type="match status" value="1"/>
</dbReference>
<organism evidence="2 3">
    <name type="scientific">Venturia effusa</name>
    <dbReference type="NCBI Taxonomy" id="50376"/>
    <lineage>
        <taxon>Eukaryota</taxon>
        <taxon>Fungi</taxon>
        <taxon>Dikarya</taxon>
        <taxon>Ascomycota</taxon>
        <taxon>Pezizomycotina</taxon>
        <taxon>Dothideomycetes</taxon>
        <taxon>Pleosporomycetidae</taxon>
        <taxon>Venturiales</taxon>
        <taxon>Venturiaceae</taxon>
        <taxon>Venturia</taxon>
    </lineage>
</organism>
<dbReference type="PANTHER" id="PTHR47260">
    <property type="entry name" value="UPF0644 PROTEIN PB2B4.06"/>
    <property type="match status" value="1"/>
</dbReference>
<feature type="domain" description="Thioesterase" evidence="1">
    <location>
        <begin position="99"/>
        <end position="182"/>
    </location>
</feature>
<dbReference type="CDD" id="cd03443">
    <property type="entry name" value="PaaI_thioesterase"/>
    <property type="match status" value="1"/>
</dbReference>
<dbReference type="AlphaFoldDB" id="A0A517LJJ8"/>
<name>A0A517LJJ8_9PEZI</name>
<gene>
    <name evidence="2" type="ORF">FKW77_008319</name>
</gene>
<evidence type="ECO:0000259" key="1">
    <source>
        <dbReference type="Pfam" id="PF03061"/>
    </source>
</evidence>
<protein>
    <recommendedName>
        <fullName evidence="1">Thioesterase domain-containing protein</fullName>
    </recommendedName>
</protein>